<organism evidence="1 2">
    <name type="scientific">Pedobacter insulae</name>
    <dbReference type="NCBI Taxonomy" id="414048"/>
    <lineage>
        <taxon>Bacteria</taxon>
        <taxon>Pseudomonadati</taxon>
        <taxon>Bacteroidota</taxon>
        <taxon>Sphingobacteriia</taxon>
        <taxon>Sphingobacteriales</taxon>
        <taxon>Sphingobacteriaceae</taxon>
        <taxon>Pedobacter</taxon>
    </lineage>
</organism>
<dbReference type="STRING" id="414048.SAMN04489864_11028"/>
<dbReference type="EMBL" id="FOPP01000010">
    <property type="protein sequence ID" value="SFH37174.1"/>
    <property type="molecule type" value="Genomic_DNA"/>
</dbReference>
<gene>
    <name evidence="1" type="ORF">SAMN04489864_11028</name>
</gene>
<name>A0A1I2ZHF8_9SPHI</name>
<dbReference type="Gene3D" id="2.50.20.10">
    <property type="entry name" value="Lipoprotein localisation LolA/LolB/LppX"/>
    <property type="match status" value="1"/>
</dbReference>
<accession>A0A1I2ZHF8</accession>
<evidence type="ECO:0000313" key="1">
    <source>
        <dbReference type="EMBL" id="SFH37174.1"/>
    </source>
</evidence>
<dbReference type="Proteomes" id="UP000199666">
    <property type="component" value="Unassembled WGS sequence"/>
</dbReference>
<evidence type="ECO:0000313" key="2">
    <source>
        <dbReference type="Proteomes" id="UP000199666"/>
    </source>
</evidence>
<sequence>MKKNASTRWLSGPLSKIVKDCFTPLLFIRNNIRKILFFLLMLSGGQLWAQQPREELKKISTQYLSYSSFETRYNYLLYSHDNLDKKIESQTGAYYKSGTKTCMRGLQTETISNDEYTVTANHEQKMILAYKTSKAQTEKAEMSQADMLAALLEKEGRMSYKKTDGSTAEISIQYAAGDYSMVKVVYDTKNYMVKALHMQYRDASGLDWKYTGKPYVVISYHHVKANQKINDEIFNIKRIASITNNKVKPASYLKGYEVFTTL</sequence>
<reference evidence="1 2" key="1">
    <citation type="submission" date="2016-10" db="EMBL/GenBank/DDBJ databases">
        <authorList>
            <person name="de Groot N.N."/>
        </authorList>
    </citation>
    <scope>NUCLEOTIDE SEQUENCE [LARGE SCALE GENOMIC DNA]</scope>
    <source>
        <strain evidence="1 2">DSM 18684</strain>
    </source>
</reference>
<dbReference type="RefSeq" id="WP_143095975.1">
    <property type="nucleotide sequence ID" value="NZ_FOPP01000010.1"/>
</dbReference>
<proteinExistence type="predicted"/>
<dbReference type="AlphaFoldDB" id="A0A1I2ZHF8"/>
<keyword evidence="2" id="KW-1185">Reference proteome</keyword>
<protein>
    <submittedName>
        <fullName evidence="1">Uncharacterized protein</fullName>
    </submittedName>
</protein>